<feature type="region of interest" description="Disordered" evidence="1">
    <location>
        <begin position="84"/>
        <end position="127"/>
    </location>
</feature>
<keyword evidence="2" id="KW-0472">Membrane</keyword>
<dbReference type="EMBL" id="JAUHPV010000007">
    <property type="protein sequence ID" value="MDN4473658.1"/>
    <property type="molecule type" value="Genomic_DNA"/>
</dbReference>
<comment type="caution">
    <text evidence="3">The sequence shown here is derived from an EMBL/GenBank/DDBJ whole genome shotgun (WGS) entry which is preliminary data.</text>
</comment>
<dbReference type="Proteomes" id="UP001172738">
    <property type="component" value="Unassembled WGS sequence"/>
</dbReference>
<reference evidence="3" key="1">
    <citation type="submission" date="2023-06" db="EMBL/GenBank/DDBJ databases">
        <title>SYSU T00b26.</title>
        <authorList>
            <person name="Gao L."/>
            <person name="Fang B.-Z."/>
            <person name="Li W.-J."/>
        </authorList>
    </citation>
    <scope>NUCLEOTIDE SEQUENCE</scope>
    <source>
        <strain evidence="3">SYSU T00b26</strain>
    </source>
</reference>
<evidence type="ECO:0000313" key="4">
    <source>
        <dbReference type="Proteomes" id="UP001172738"/>
    </source>
</evidence>
<gene>
    <name evidence="3" type="ORF">QQX04_11700</name>
</gene>
<dbReference type="InterPro" id="IPR021401">
    <property type="entry name" value="DUF3040"/>
</dbReference>
<accession>A0ABT8G3I4</accession>
<dbReference type="Pfam" id="PF11239">
    <property type="entry name" value="DUF3040"/>
    <property type="match status" value="1"/>
</dbReference>
<evidence type="ECO:0000313" key="3">
    <source>
        <dbReference type="EMBL" id="MDN4473658.1"/>
    </source>
</evidence>
<evidence type="ECO:0000256" key="1">
    <source>
        <dbReference type="SAM" id="MobiDB-lite"/>
    </source>
</evidence>
<evidence type="ECO:0000256" key="2">
    <source>
        <dbReference type="SAM" id="Phobius"/>
    </source>
</evidence>
<name>A0ABT8G3I4_9MICO</name>
<sequence length="127" mass="13840">MPLSEYEQRVLEQLERDLGSDPQLGRAMKRGPKSRSRIALGVVGVVVGLGVVVIGVMTQLLWLGIVGFALMIAVALWALLGGSSSSEGTTPAKQAKGKSGPSKPQAKKPFMQRMEERYDRRREKGDF</sequence>
<protein>
    <submittedName>
        <fullName evidence="3">DUF3040 domain-containing protein</fullName>
    </submittedName>
</protein>
<proteinExistence type="predicted"/>
<keyword evidence="2" id="KW-1133">Transmembrane helix</keyword>
<keyword evidence="2" id="KW-0812">Transmembrane</keyword>
<organism evidence="3 4">
    <name type="scientific">Demequina zhanjiangensis</name>
    <dbReference type="NCBI Taxonomy" id="3051659"/>
    <lineage>
        <taxon>Bacteria</taxon>
        <taxon>Bacillati</taxon>
        <taxon>Actinomycetota</taxon>
        <taxon>Actinomycetes</taxon>
        <taxon>Micrococcales</taxon>
        <taxon>Demequinaceae</taxon>
        <taxon>Demequina</taxon>
    </lineage>
</organism>
<keyword evidence="4" id="KW-1185">Reference proteome</keyword>
<feature type="transmembrane region" description="Helical" evidence="2">
    <location>
        <begin position="62"/>
        <end position="80"/>
    </location>
</feature>
<feature type="compositionally biased region" description="Basic and acidic residues" evidence="1">
    <location>
        <begin position="113"/>
        <end position="127"/>
    </location>
</feature>
<feature type="transmembrane region" description="Helical" evidence="2">
    <location>
        <begin position="38"/>
        <end position="56"/>
    </location>
</feature>
<dbReference type="RefSeq" id="WP_301129401.1">
    <property type="nucleotide sequence ID" value="NZ_JAUHPV010000007.1"/>
</dbReference>